<dbReference type="InterPro" id="IPR001905">
    <property type="entry name" value="Ammonium_transpt"/>
</dbReference>
<evidence type="ECO:0000256" key="8">
    <source>
        <dbReference type="ARBA" id="ARBA00023177"/>
    </source>
</evidence>
<feature type="transmembrane region" description="Helical" evidence="10">
    <location>
        <begin position="12"/>
        <end position="33"/>
    </location>
</feature>
<dbReference type="OrthoDB" id="9814202at2"/>
<dbReference type="SUPFAM" id="SSF111352">
    <property type="entry name" value="Ammonium transporter"/>
    <property type="match status" value="1"/>
</dbReference>
<dbReference type="RefSeq" id="WP_148134031.1">
    <property type="nucleotide sequence ID" value="NZ_CP017634.1"/>
</dbReference>
<feature type="transmembrane region" description="Helical" evidence="10">
    <location>
        <begin position="198"/>
        <end position="217"/>
    </location>
</feature>
<keyword evidence="4" id="KW-1003">Cell membrane</keyword>
<dbReference type="Pfam" id="PF00909">
    <property type="entry name" value="Ammonium_transp"/>
    <property type="match status" value="1"/>
</dbReference>
<keyword evidence="3 10" id="KW-0813">Transport</keyword>
<dbReference type="InterPro" id="IPR029020">
    <property type="entry name" value="Ammonium/urea_transptr"/>
</dbReference>
<dbReference type="PANTHER" id="PTHR43029">
    <property type="entry name" value="AMMONIUM TRANSPORTER MEP2"/>
    <property type="match status" value="1"/>
</dbReference>
<sequence length="437" mass="44904">MTIDTGDTAWVLVCSALVLLMTPGLALFYGGMVRKKNVLSTTMHSYVAIILVSISWVLAGFSLAFGPDVHGLIGNLSWIGLRGVGIEPNADYAGTIPALVFMGFQMMFAIITPALISGAIAERMRFGAYIAFILIWSLTAYSLIAHWVWGVGGWIRTLGALDFAGGTVVHILSGVSALVAALVIGTRTKSEKTGFAPHNLPMTVLGAGILWFGWFGFNAGSALGANGLAAVAFVNTNSAAAAAALAWVLTEWVHNGKPTSLGAASGAVAGLVAVTPAAGFVTPLAALATGFVGGVVCYLAVVVVKKKLGYDDALDAFGVHGVGGTWGAIATGLFATKTVNPLGADGLFYGNPSLVASQLIAIGATVAVAVVATFVILKLISLFVPLRSVGEEEEMGLDLCLHGEKAYGDAVLGTDLIWEPSELSQGGSLVTSKMVTG</sequence>
<dbReference type="Proteomes" id="UP000323521">
    <property type="component" value="Chromosome"/>
</dbReference>
<evidence type="ECO:0000256" key="1">
    <source>
        <dbReference type="ARBA" id="ARBA00004651"/>
    </source>
</evidence>
<feature type="transmembrane region" description="Helical" evidence="10">
    <location>
        <begin position="261"/>
        <end position="278"/>
    </location>
</feature>
<feature type="transmembrane region" description="Helical" evidence="10">
    <location>
        <begin position="168"/>
        <end position="186"/>
    </location>
</feature>
<comment type="subcellular location">
    <subcellularLocation>
        <location evidence="1 10">Cell membrane</location>
        <topology evidence="1 10">Multi-pass membrane protein</topology>
    </subcellularLocation>
</comment>
<evidence type="ECO:0000256" key="2">
    <source>
        <dbReference type="ARBA" id="ARBA00005887"/>
    </source>
</evidence>
<evidence type="ECO:0000256" key="3">
    <source>
        <dbReference type="ARBA" id="ARBA00022448"/>
    </source>
</evidence>
<feature type="domain" description="Ammonium transporter AmtB-like" evidence="11">
    <location>
        <begin position="9"/>
        <end position="407"/>
    </location>
</feature>
<protein>
    <recommendedName>
        <fullName evidence="9 10">Ammonium transporter</fullName>
    </recommendedName>
</protein>
<organism evidence="12 13">
    <name type="scientific">Formimonas warabiya</name>
    <dbReference type="NCBI Taxonomy" id="1761012"/>
    <lineage>
        <taxon>Bacteria</taxon>
        <taxon>Bacillati</taxon>
        <taxon>Bacillota</taxon>
        <taxon>Clostridia</taxon>
        <taxon>Eubacteriales</taxon>
        <taxon>Peptococcaceae</taxon>
        <taxon>Candidatus Formimonas</taxon>
    </lineage>
</organism>
<evidence type="ECO:0000256" key="6">
    <source>
        <dbReference type="ARBA" id="ARBA00022989"/>
    </source>
</evidence>
<dbReference type="PANTHER" id="PTHR43029:SF10">
    <property type="entry name" value="AMMONIUM TRANSPORTER MEP2"/>
    <property type="match status" value="1"/>
</dbReference>
<comment type="similarity">
    <text evidence="2 10">Belongs to the ammonia transporter channel (TC 1.A.11.2) family.</text>
</comment>
<dbReference type="InterPro" id="IPR018047">
    <property type="entry name" value="Ammonium_transpt_CS"/>
</dbReference>
<dbReference type="PROSITE" id="PS01219">
    <property type="entry name" value="AMMONIUM_TRANSP"/>
    <property type="match status" value="1"/>
</dbReference>
<keyword evidence="6 10" id="KW-1133">Transmembrane helix</keyword>
<evidence type="ECO:0000256" key="10">
    <source>
        <dbReference type="RuleBase" id="RU362002"/>
    </source>
</evidence>
<feature type="transmembrane region" description="Helical" evidence="10">
    <location>
        <begin position="229"/>
        <end position="249"/>
    </location>
</feature>
<reference evidence="12 13" key="1">
    <citation type="submission" date="2016-10" db="EMBL/GenBank/DDBJ databases">
        <title>Complete Genome Sequence of Peptococcaceae strain DCMF.</title>
        <authorList>
            <person name="Edwards R.J."/>
            <person name="Holland S.I."/>
            <person name="Deshpande N.P."/>
            <person name="Wong Y.K."/>
            <person name="Ertan H."/>
            <person name="Manefield M."/>
            <person name="Russell T.L."/>
            <person name="Lee M.J."/>
        </authorList>
    </citation>
    <scope>NUCLEOTIDE SEQUENCE [LARGE SCALE GENOMIC DNA]</scope>
    <source>
        <strain evidence="12 13">DCMF</strain>
    </source>
</reference>
<evidence type="ECO:0000313" key="12">
    <source>
        <dbReference type="EMBL" id="ATW24804.1"/>
    </source>
</evidence>
<evidence type="ECO:0000256" key="7">
    <source>
        <dbReference type="ARBA" id="ARBA00023136"/>
    </source>
</evidence>
<evidence type="ECO:0000256" key="4">
    <source>
        <dbReference type="ARBA" id="ARBA00022475"/>
    </source>
</evidence>
<keyword evidence="5 10" id="KW-0812">Transmembrane</keyword>
<keyword evidence="13" id="KW-1185">Reference proteome</keyword>
<feature type="transmembrane region" description="Helical" evidence="10">
    <location>
        <begin position="45"/>
        <end position="65"/>
    </location>
</feature>
<dbReference type="InterPro" id="IPR024041">
    <property type="entry name" value="NH4_transpt_AmtB-like_dom"/>
</dbReference>
<dbReference type="Gene3D" id="1.10.3430.10">
    <property type="entry name" value="Ammonium transporter AmtB like domains"/>
    <property type="match status" value="1"/>
</dbReference>
<evidence type="ECO:0000259" key="11">
    <source>
        <dbReference type="Pfam" id="PF00909"/>
    </source>
</evidence>
<feature type="transmembrane region" description="Helical" evidence="10">
    <location>
        <begin position="316"/>
        <end position="335"/>
    </location>
</feature>
<keyword evidence="7 10" id="KW-0472">Membrane</keyword>
<accession>A0A3G1KQS3</accession>
<name>A0A3G1KQS3_FORW1</name>
<dbReference type="EMBL" id="CP017634">
    <property type="protein sequence ID" value="ATW24804.1"/>
    <property type="molecule type" value="Genomic_DNA"/>
</dbReference>
<proteinExistence type="inferred from homology"/>
<evidence type="ECO:0000256" key="5">
    <source>
        <dbReference type="ARBA" id="ARBA00022692"/>
    </source>
</evidence>
<feature type="transmembrane region" description="Helical" evidence="10">
    <location>
        <begin position="355"/>
        <end position="377"/>
    </location>
</feature>
<dbReference type="FunFam" id="1.10.3430.10:FF:000007">
    <property type="entry name" value="Ammonium transporter"/>
    <property type="match status" value="1"/>
</dbReference>
<feature type="transmembrane region" description="Helical" evidence="10">
    <location>
        <begin position="96"/>
        <end position="116"/>
    </location>
</feature>
<feature type="transmembrane region" description="Helical" evidence="10">
    <location>
        <begin position="284"/>
        <end position="304"/>
    </location>
</feature>
<feature type="transmembrane region" description="Helical" evidence="10">
    <location>
        <begin position="128"/>
        <end position="148"/>
    </location>
</feature>
<dbReference type="AlphaFoldDB" id="A0A3G1KQS3"/>
<evidence type="ECO:0000313" key="13">
    <source>
        <dbReference type="Proteomes" id="UP000323521"/>
    </source>
</evidence>
<keyword evidence="8 10" id="KW-0924">Ammonia transport</keyword>
<dbReference type="KEGG" id="fwa:DCMF_08480"/>
<dbReference type="GO" id="GO:0005886">
    <property type="term" value="C:plasma membrane"/>
    <property type="evidence" value="ECO:0007669"/>
    <property type="project" value="UniProtKB-SubCell"/>
</dbReference>
<dbReference type="NCBIfam" id="TIGR00836">
    <property type="entry name" value="amt"/>
    <property type="match status" value="1"/>
</dbReference>
<evidence type="ECO:0000256" key="9">
    <source>
        <dbReference type="ARBA" id="ARBA00050025"/>
    </source>
</evidence>
<gene>
    <name evidence="12" type="ORF">DCMF_08480</name>
</gene>
<dbReference type="GO" id="GO:0008519">
    <property type="term" value="F:ammonium channel activity"/>
    <property type="evidence" value="ECO:0007669"/>
    <property type="project" value="InterPro"/>
</dbReference>